<dbReference type="EMBL" id="PZQS01000014">
    <property type="protein sequence ID" value="PVD18543.1"/>
    <property type="molecule type" value="Genomic_DNA"/>
</dbReference>
<name>A0A2T7NBJ6_POMCA</name>
<evidence type="ECO:0000313" key="2">
    <source>
        <dbReference type="Proteomes" id="UP000245119"/>
    </source>
</evidence>
<proteinExistence type="predicted"/>
<protein>
    <submittedName>
        <fullName evidence="1">Uncharacterized protein</fullName>
    </submittedName>
</protein>
<keyword evidence="2" id="KW-1185">Reference proteome</keyword>
<comment type="caution">
    <text evidence="1">The sequence shown here is derived from an EMBL/GenBank/DDBJ whole genome shotgun (WGS) entry which is preliminary data.</text>
</comment>
<gene>
    <name evidence="1" type="ORF">C0Q70_21093</name>
</gene>
<evidence type="ECO:0000313" key="1">
    <source>
        <dbReference type="EMBL" id="PVD18543.1"/>
    </source>
</evidence>
<reference evidence="1 2" key="1">
    <citation type="submission" date="2018-04" db="EMBL/GenBank/DDBJ databases">
        <title>The genome of golden apple snail Pomacea canaliculata provides insight into stress tolerance and invasive adaptation.</title>
        <authorList>
            <person name="Liu C."/>
            <person name="Liu B."/>
            <person name="Ren Y."/>
            <person name="Zhang Y."/>
            <person name="Wang H."/>
            <person name="Li S."/>
            <person name="Jiang F."/>
            <person name="Yin L."/>
            <person name="Zhang G."/>
            <person name="Qian W."/>
            <person name="Fan W."/>
        </authorList>
    </citation>
    <scope>NUCLEOTIDE SEQUENCE [LARGE SCALE GENOMIC DNA]</scope>
    <source>
        <strain evidence="1">SZHN2017</strain>
        <tissue evidence="1">Muscle</tissue>
    </source>
</reference>
<sequence>MTDKVWPYPCLYTSRLEIACLSAAEEHVLFKFTSGFRNCRKCRVALPVSEEFVREVTPVRRHSQGRIPNIPSTVTSLYEFLDNRLSNRLHW</sequence>
<organism evidence="1 2">
    <name type="scientific">Pomacea canaliculata</name>
    <name type="common">Golden apple snail</name>
    <dbReference type="NCBI Taxonomy" id="400727"/>
    <lineage>
        <taxon>Eukaryota</taxon>
        <taxon>Metazoa</taxon>
        <taxon>Spiralia</taxon>
        <taxon>Lophotrochozoa</taxon>
        <taxon>Mollusca</taxon>
        <taxon>Gastropoda</taxon>
        <taxon>Caenogastropoda</taxon>
        <taxon>Architaenioglossa</taxon>
        <taxon>Ampullarioidea</taxon>
        <taxon>Ampullariidae</taxon>
        <taxon>Pomacea</taxon>
    </lineage>
</organism>
<accession>A0A2T7NBJ6</accession>
<dbReference type="AlphaFoldDB" id="A0A2T7NBJ6"/>
<dbReference type="Proteomes" id="UP000245119">
    <property type="component" value="Linkage Group LG14"/>
</dbReference>